<comment type="similarity">
    <text evidence="2 9">Belongs to the CN hydrolase family. Apolipoprotein N-acyltransferase subfamily.</text>
</comment>
<keyword evidence="8 9" id="KW-0012">Acyltransferase</keyword>
<dbReference type="Gene3D" id="3.60.110.10">
    <property type="entry name" value="Carbon-nitrogen hydrolase"/>
    <property type="match status" value="1"/>
</dbReference>
<feature type="transmembrane region" description="Helical" evidence="9">
    <location>
        <begin position="132"/>
        <end position="156"/>
    </location>
</feature>
<feature type="transmembrane region" description="Helical" evidence="9">
    <location>
        <begin position="94"/>
        <end position="120"/>
    </location>
</feature>
<dbReference type="PROSITE" id="PS50263">
    <property type="entry name" value="CN_HYDROLASE"/>
    <property type="match status" value="1"/>
</dbReference>
<evidence type="ECO:0000256" key="2">
    <source>
        <dbReference type="ARBA" id="ARBA00010065"/>
    </source>
</evidence>
<dbReference type="Proteomes" id="UP000024842">
    <property type="component" value="Unassembled WGS sequence"/>
</dbReference>
<evidence type="ECO:0000259" key="10">
    <source>
        <dbReference type="PROSITE" id="PS50263"/>
    </source>
</evidence>
<name>A0A023DYA7_9PROT</name>
<evidence type="ECO:0000256" key="4">
    <source>
        <dbReference type="ARBA" id="ARBA00022679"/>
    </source>
</evidence>
<dbReference type="SUPFAM" id="SSF56317">
    <property type="entry name" value="Carbon-nitrogen hydrolase"/>
    <property type="match status" value="1"/>
</dbReference>
<feature type="transmembrane region" description="Helical" evidence="9">
    <location>
        <begin position="20"/>
        <end position="50"/>
    </location>
</feature>
<keyword evidence="7 9" id="KW-0472">Membrane</keyword>
<dbReference type="STRING" id="1427503.HE1_00726"/>
<comment type="subcellular location">
    <subcellularLocation>
        <location evidence="1 9">Cell membrane</location>
        <topology evidence="1 9">Multi-pass membrane protein</topology>
    </subcellularLocation>
</comment>
<comment type="function">
    <text evidence="9">Catalyzes the phospholipid dependent N-acylation of the N-terminal cysteine of apolipoprotein, the last step in lipoprotein maturation.</text>
</comment>
<dbReference type="PANTHER" id="PTHR38686:SF1">
    <property type="entry name" value="APOLIPOPROTEIN N-ACYLTRANSFERASE"/>
    <property type="match status" value="1"/>
</dbReference>
<proteinExistence type="inferred from homology"/>
<dbReference type="EMBL" id="BAUP01000089">
    <property type="protein sequence ID" value="GAJ46393.1"/>
    <property type="molecule type" value="Genomic_DNA"/>
</dbReference>
<dbReference type="InterPro" id="IPR003010">
    <property type="entry name" value="C-N_Hydrolase"/>
</dbReference>
<dbReference type="PANTHER" id="PTHR38686">
    <property type="entry name" value="APOLIPOPROTEIN N-ACYLTRANSFERASE"/>
    <property type="match status" value="1"/>
</dbReference>
<sequence length="521" mass="59595">MEYLKQTNYLFLKKGPATSWTWIVWGAFSALAWGPFYLWGVLVWTWGALITGIYHSKTLKEALIIGWMWGFGWHAASVFWIGESLWVDSLRFAWFWPFCVTGIPAVFSCYFGIMSGILWWGKRRFWSSPRAFGIMWCVLYSLMEYLKGVLFTGFPWNLTAYIWSQSLWIAQSASLLSSYGLGLITLGVLSWPGRFFLKCSTERSWWKGVIFMALGLAGVSSWSLFRLYNIPIYFHSKKGIRLVQPNIPQNEKQDSRKISINWNTLTRLSDEKGNIPITHVIWPETAVPFFVPSYALERVIPLAKTRKEPTHLIAGVLIHDKKQSLNSIIQVTSQGERKLVYSKQHLVPFGEYLPFRSYLSMVLPKKLLDALSPGERDVDQEKENDASVDVLDAPACIMKICYEIIFPFSNRDQRAKWILNLTNDGWFGYSPGPFQHLASAQFRAIETGLPVLRAANTGISAVFDGMGRTLAILPLKRQGYIDTLLPAPVPSYRNWHGYVYAGMLFLLTCCALRYSLKKDEN</sequence>
<gene>
    <name evidence="9" type="primary">lnt</name>
    <name evidence="11" type="ORF">HE1_00726</name>
</gene>
<dbReference type="AlphaFoldDB" id="A0A023DYA7"/>
<dbReference type="HAMAP" id="MF_01148">
    <property type="entry name" value="Lnt"/>
    <property type="match status" value="1"/>
</dbReference>
<evidence type="ECO:0000256" key="3">
    <source>
        <dbReference type="ARBA" id="ARBA00022475"/>
    </source>
</evidence>
<dbReference type="InterPro" id="IPR036526">
    <property type="entry name" value="C-N_Hydrolase_sf"/>
</dbReference>
<feature type="domain" description="CN hydrolase" evidence="10">
    <location>
        <begin position="243"/>
        <end position="491"/>
    </location>
</feature>
<feature type="transmembrane region" description="Helical" evidence="9">
    <location>
        <begin position="176"/>
        <end position="197"/>
    </location>
</feature>
<evidence type="ECO:0000313" key="11">
    <source>
        <dbReference type="EMBL" id="GAJ46393.1"/>
    </source>
</evidence>
<reference evidence="11 12" key="1">
    <citation type="journal article" date="2014" name="FEMS Microbiol. Lett.">
        <title>Draft genome sequences of three Holospora species (Holospora obtusa, Holospora undulata, and Holospora elegans), endonuclear symbiotic bacteria of the ciliate Paramecium caudatum.</title>
        <authorList>
            <person name="Dohra H."/>
            <person name="Tanaka K."/>
            <person name="Suzuki T."/>
            <person name="Fujishima M."/>
            <person name="Suzuki H."/>
        </authorList>
    </citation>
    <scope>NUCLEOTIDE SEQUENCE [LARGE SCALE GENOMIC DNA]</scope>
    <source>
        <strain evidence="11 12">E1</strain>
    </source>
</reference>
<keyword evidence="4 9" id="KW-0808">Transferase</keyword>
<dbReference type="RefSeq" id="WP_035544854.1">
    <property type="nucleotide sequence ID" value="NZ_BAUP01000089.1"/>
</dbReference>
<dbReference type="InterPro" id="IPR004563">
    <property type="entry name" value="Apolipo_AcylTrfase"/>
</dbReference>
<dbReference type="GO" id="GO:0005886">
    <property type="term" value="C:plasma membrane"/>
    <property type="evidence" value="ECO:0007669"/>
    <property type="project" value="UniProtKB-SubCell"/>
</dbReference>
<dbReference type="NCBIfam" id="TIGR00546">
    <property type="entry name" value="lnt"/>
    <property type="match status" value="1"/>
</dbReference>
<comment type="caution">
    <text evidence="11">The sequence shown here is derived from an EMBL/GenBank/DDBJ whole genome shotgun (WGS) entry which is preliminary data.</text>
</comment>
<evidence type="ECO:0000256" key="7">
    <source>
        <dbReference type="ARBA" id="ARBA00023136"/>
    </source>
</evidence>
<comment type="catalytic activity">
    <reaction evidence="9">
        <text>N-terminal S-1,2-diacyl-sn-glyceryl-L-cysteinyl-[lipoprotein] + a glycerophospholipid = N-acyl-S-1,2-diacyl-sn-glyceryl-L-cysteinyl-[lipoprotein] + a 2-acyl-sn-glycero-3-phospholipid + H(+)</text>
        <dbReference type="Rhea" id="RHEA:48228"/>
        <dbReference type="Rhea" id="RHEA-COMP:14681"/>
        <dbReference type="Rhea" id="RHEA-COMP:14684"/>
        <dbReference type="ChEBI" id="CHEBI:15378"/>
        <dbReference type="ChEBI" id="CHEBI:136912"/>
        <dbReference type="ChEBI" id="CHEBI:140656"/>
        <dbReference type="ChEBI" id="CHEBI:140657"/>
        <dbReference type="ChEBI" id="CHEBI:140660"/>
        <dbReference type="EC" id="2.3.1.269"/>
    </reaction>
</comment>
<evidence type="ECO:0000256" key="8">
    <source>
        <dbReference type="ARBA" id="ARBA00023315"/>
    </source>
</evidence>
<keyword evidence="11" id="KW-0449">Lipoprotein</keyword>
<keyword evidence="5 9" id="KW-0812">Transmembrane</keyword>
<protein>
    <recommendedName>
        <fullName evidence="9">Apolipoprotein N-acyltransferase</fullName>
        <shortName evidence="9">ALP N-acyltransferase</shortName>
        <ecNumber evidence="9">2.3.1.269</ecNumber>
    </recommendedName>
</protein>
<accession>A0A023DYA7</accession>
<evidence type="ECO:0000256" key="1">
    <source>
        <dbReference type="ARBA" id="ARBA00004651"/>
    </source>
</evidence>
<feature type="transmembrane region" description="Helical" evidence="9">
    <location>
        <begin position="495"/>
        <end position="516"/>
    </location>
</feature>
<dbReference type="OrthoDB" id="9804277at2"/>
<keyword evidence="6 9" id="KW-1133">Transmembrane helix</keyword>
<comment type="pathway">
    <text evidence="9">Protein modification; lipoprotein biosynthesis (N-acyl transfer).</text>
</comment>
<dbReference type="Pfam" id="PF00795">
    <property type="entry name" value="CN_hydrolase"/>
    <property type="match status" value="1"/>
</dbReference>
<dbReference type="GO" id="GO:0016410">
    <property type="term" value="F:N-acyltransferase activity"/>
    <property type="evidence" value="ECO:0007669"/>
    <property type="project" value="UniProtKB-UniRule"/>
</dbReference>
<keyword evidence="3 9" id="KW-1003">Cell membrane</keyword>
<dbReference type="EC" id="2.3.1.269" evidence="9"/>
<dbReference type="GO" id="GO:0042158">
    <property type="term" value="P:lipoprotein biosynthetic process"/>
    <property type="evidence" value="ECO:0007669"/>
    <property type="project" value="UniProtKB-UniRule"/>
</dbReference>
<evidence type="ECO:0000256" key="6">
    <source>
        <dbReference type="ARBA" id="ARBA00022989"/>
    </source>
</evidence>
<dbReference type="CDD" id="cd07571">
    <property type="entry name" value="ALP_N-acyl_transferase"/>
    <property type="match status" value="1"/>
</dbReference>
<organism evidence="11 12">
    <name type="scientific">Holospora elegans E1</name>
    <dbReference type="NCBI Taxonomy" id="1427503"/>
    <lineage>
        <taxon>Bacteria</taxon>
        <taxon>Pseudomonadati</taxon>
        <taxon>Pseudomonadota</taxon>
        <taxon>Alphaproteobacteria</taxon>
        <taxon>Holosporales</taxon>
        <taxon>Holosporaceae</taxon>
        <taxon>Holospora</taxon>
    </lineage>
</organism>
<feature type="transmembrane region" description="Helical" evidence="9">
    <location>
        <begin position="209"/>
        <end position="228"/>
    </location>
</feature>
<feature type="transmembrane region" description="Helical" evidence="9">
    <location>
        <begin position="62"/>
        <end position="82"/>
    </location>
</feature>
<evidence type="ECO:0000256" key="5">
    <source>
        <dbReference type="ARBA" id="ARBA00022692"/>
    </source>
</evidence>
<evidence type="ECO:0000313" key="12">
    <source>
        <dbReference type="Proteomes" id="UP000024842"/>
    </source>
</evidence>
<keyword evidence="12" id="KW-1185">Reference proteome</keyword>
<dbReference type="InterPro" id="IPR045378">
    <property type="entry name" value="LNT_N"/>
</dbReference>
<dbReference type="UniPathway" id="UPA00666"/>
<dbReference type="Pfam" id="PF20154">
    <property type="entry name" value="LNT_N"/>
    <property type="match status" value="1"/>
</dbReference>
<evidence type="ECO:0000256" key="9">
    <source>
        <dbReference type="HAMAP-Rule" id="MF_01148"/>
    </source>
</evidence>